<dbReference type="InterPro" id="IPR032720">
    <property type="entry name" value="Cys_rich_CWC"/>
</dbReference>
<dbReference type="AlphaFoldDB" id="A0A090QH76"/>
<dbReference type="STRING" id="754436.JCM19237_5184"/>
<accession>A0A090QH76</accession>
<evidence type="ECO:0000313" key="2">
    <source>
        <dbReference type="Proteomes" id="UP000029227"/>
    </source>
</evidence>
<comment type="caution">
    <text evidence="1">The sequence shown here is derived from an EMBL/GenBank/DDBJ whole genome shotgun (WGS) entry which is preliminary data.</text>
</comment>
<dbReference type="Pfam" id="PF14375">
    <property type="entry name" value="Cys_rich_CWC"/>
    <property type="match status" value="1"/>
</dbReference>
<dbReference type="EMBL" id="BBMN01000001">
    <property type="protein sequence ID" value="GAL02291.1"/>
    <property type="molecule type" value="Genomic_DNA"/>
</dbReference>
<dbReference type="Proteomes" id="UP000029227">
    <property type="component" value="Unassembled WGS sequence"/>
</dbReference>
<organism evidence="1 2">
    <name type="scientific">Photobacterium aphoticum</name>
    <dbReference type="NCBI Taxonomy" id="754436"/>
    <lineage>
        <taxon>Bacteria</taxon>
        <taxon>Pseudomonadati</taxon>
        <taxon>Pseudomonadota</taxon>
        <taxon>Gammaproteobacteria</taxon>
        <taxon>Vibrionales</taxon>
        <taxon>Vibrionaceae</taxon>
        <taxon>Photobacterium</taxon>
    </lineage>
</organism>
<dbReference type="InterPro" id="IPR010710">
    <property type="entry name" value="DUF1289"/>
</dbReference>
<reference evidence="1 2" key="1">
    <citation type="journal article" date="2014" name="Genome Announc.">
        <title>Draft Genome Sequences of Two Vibrionaceae Species, Vibrio ponticus C121 and Photobacterium aphoticum C119, Isolated as Coral Reef Microbiota.</title>
        <authorList>
            <person name="Al-saari N."/>
            <person name="Meirelles P.M."/>
            <person name="Mino S."/>
            <person name="Suda W."/>
            <person name="Oshima K."/>
            <person name="Hattori M."/>
            <person name="Ohkuma M."/>
            <person name="Thompson F.L."/>
            <person name="Gomez-Gil B."/>
            <person name="Sawabe T."/>
            <person name="Sawabe T."/>
        </authorList>
    </citation>
    <scope>NUCLEOTIDE SEQUENCE [LARGE SCALE GENOMIC DNA]</scope>
    <source>
        <strain evidence="1 2">JCM 19237</strain>
    </source>
</reference>
<proteinExistence type="predicted"/>
<dbReference type="Pfam" id="PF06945">
    <property type="entry name" value="DUF1289"/>
    <property type="match status" value="1"/>
</dbReference>
<gene>
    <name evidence="1" type="ORF">JCM19237_5184</name>
</gene>
<dbReference type="eggNOG" id="COG3313">
    <property type="taxonomic scope" value="Bacteria"/>
</dbReference>
<evidence type="ECO:0008006" key="3">
    <source>
        <dbReference type="Google" id="ProtNLM"/>
    </source>
</evidence>
<evidence type="ECO:0000313" key="1">
    <source>
        <dbReference type="EMBL" id="GAL02291.1"/>
    </source>
</evidence>
<name>A0A090QH76_9GAMM</name>
<protein>
    <recommendedName>
        <fullName evidence="3">DUF1289 domain-containing protein</fullName>
    </recommendedName>
</protein>
<sequence>MKTPCIGLCKNNNGICSGCHRTMNELTTWSAMSDDDQQQRIDEIRGTQSTHLCSQCGQPAFCDISAGRSTCWCFELDKRDTSGLKPGSCLCRRCLEKLPLR</sequence>